<dbReference type="InterPro" id="IPR051791">
    <property type="entry name" value="Pra-immunoreactive"/>
</dbReference>
<feature type="transmembrane region" description="Helical" evidence="6">
    <location>
        <begin position="72"/>
        <end position="99"/>
    </location>
</feature>
<keyword evidence="10" id="KW-1185">Reference proteome</keyword>
<dbReference type="RefSeq" id="WP_311952113.1">
    <property type="nucleotide sequence ID" value="NZ_JAVLVU010000001.1"/>
</dbReference>
<dbReference type="InterPro" id="IPR025640">
    <property type="entry name" value="GYF_2"/>
</dbReference>
<keyword evidence="3 6" id="KW-0812">Transmembrane</keyword>
<organism evidence="9 10">
    <name type="scientific">Mucilaginibacter terrae</name>
    <dbReference type="NCBI Taxonomy" id="1955052"/>
    <lineage>
        <taxon>Bacteria</taxon>
        <taxon>Pseudomonadati</taxon>
        <taxon>Bacteroidota</taxon>
        <taxon>Sphingobacteriia</taxon>
        <taxon>Sphingobacteriales</taxon>
        <taxon>Sphingobacteriaceae</taxon>
        <taxon>Mucilaginibacter</taxon>
    </lineage>
</organism>
<comment type="caution">
    <text evidence="9">The sequence shown here is derived from an EMBL/GenBank/DDBJ whole genome shotgun (WGS) entry which is preliminary data.</text>
</comment>
<feature type="domain" description="RDD" evidence="7">
    <location>
        <begin position="65"/>
        <end position="197"/>
    </location>
</feature>
<comment type="subcellular location">
    <subcellularLocation>
        <location evidence="1">Cell membrane</location>
        <topology evidence="1">Multi-pass membrane protein</topology>
    </subcellularLocation>
</comment>
<accession>A0ABU3GXX5</accession>
<evidence type="ECO:0000256" key="3">
    <source>
        <dbReference type="ARBA" id="ARBA00022692"/>
    </source>
</evidence>
<gene>
    <name evidence="9" type="ORF">QE417_003697</name>
</gene>
<name>A0ABU3GXX5_9SPHI</name>
<dbReference type="EMBL" id="JAVLVU010000001">
    <property type="protein sequence ID" value="MDT3404625.1"/>
    <property type="molecule type" value="Genomic_DNA"/>
</dbReference>
<feature type="transmembrane region" description="Helical" evidence="6">
    <location>
        <begin position="119"/>
        <end position="148"/>
    </location>
</feature>
<dbReference type="Pfam" id="PF14237">
    <property type="entry name" value="GYF_2"/>
    <property type="match status" value="1"/>
</dbReference>
<protein>
    <submittedName>
        <fullName evidence="9">RDD family membrane protein YckC</fullName>
    </submittedName>
</protein>
<evidence type="ECO:0000256" key="4">
    <source>
        <dbReference type="ARBA" id="ARBA00022989"/>
    </source>
</evidence>
<feature type="transmembrane region" description="Helical" evidence="6">
    <location>
        <begin position="169"/>
        <end position="187"/>
    </location>
</feature>
<evidence type="ECO:0000259" key="7">
    <source>
        <dbReference type="Pfam" id="PF06271"/>
    </source>
</evidence>
<evidence type="ECO:0000256" key="5">
    <source>
        <dbReference type="ARBA" id="ARBA00023136"/>
    </source>
</evidence>
<dbReference type="InterPro" id="IPR010432">
    <property type="entry name" value="RDD"/>
</dbReference>
<evidence type="ECO:0000259" key="8">
    <source>
        <dbReference type="Pfam" id="PF14237"/>
    </source>
</evidence>
<dbReference type="PANTHER" id="PTHR36115">
    <property type="entry name" value="PROLINE-RICH ANTIGEN HOMOLOG-RELATED"/>
    <property type="match status" value="1"/>
</dbReference>
<reference evidence="10" key="1">
    <citation type="submission" date="2023-07" db="EMBL/GenBank/DDBJ databases">
        <title>Functional and genomic diversity of the sorghum phyllosphere microbiome.</title>
        <authorList>
            <person name="Shade A."/>
        </authorList>
    </citation>
    <scope>NUCLEOTIDE SEQUENCE [LARGE SCALE GENOMIC DNA]</scope>
    <source>
        <strain evidence="10">SORGH_AS_0422</strain>
    </source>
</reference>
<feature type="domain" description="GYF" evidence="8">
    <location>
        <begin position="5"/>
        <end position="48"/>
    </location>
</feature>
<evidence type="ECO:0000313" key="10">
    <source>
        <dbReference type="Proteomes" id="UP001258315"/>
    </source>
</evidence>
<evidence type="ECO:0000313" key="9">
    <source>
        <dbReference type="EMBL" id="MDT3404625.1"/>
    </source>
</evidence>
<proteinExistence type="predicted"/>
<evidence type="ECO:0000256" key="2">
    <source>
        <dbReference type="ARBA" id="ARBA00022475"/>
    </source>
</evidence>
<keyword evidence="2" id="KW-1003">Cell membrane</keyword>
<dbReference type="PANTHER" id="PTHR36115:SF4">
    <property type="entry name" value="MEMBRANE PROTEIN"/>
    <property type="match status" value="1"/>
</dbReference>
<evidence type="ECO:0000256" key="1">
    <source>
        <dbReference type="ARBA" id="ARBA00004651"/>
    </source>
</evidence>
<keyword evidence="4 6" id="KW-1133">Transmembrane helix</keyword>
<sequence length="206" mass="23437">MDEFYVKDEKGERGPFTFEELTDGRLEPEDLVRTGTSDWAKAGDLDDFAEYFRFEGYYFPTETNLAGFGIRFLAYFIDHVAVSFIVGMGMGLFSAYLPFKMEAFDLKNKDMMFWLQEVYMVAMIVYNVIFCALPLSSTPGQAICRLIIVDAEGKKISIAKVIIRSPIKLLSVVLYGLGTIAVFFTQYRQGVHDLVAKTYVVKRDVL</sequence>
<dbReference type="Pfam" id="PF06271">
    <property type="entry name" value="RDD"/>
    <property type="match status" value="1"/>
</dbReference>
<evidence type="ECO:0000256" key="6">
    <source>
        <dbReference type="SAM" id="Phobius"/>
    </source>
</evidence>
<dbReference type="Proteomes" id="UP001258315">
    <property type="component" value="Unassembled WGS sequence"/>
</dbReference>
<keyword evidence="5 6" id="KW-0472">Membrane</keyword>